<dbReference type="AlphaFoldDB" id="A2E5L0"/>
<proteinExistence type="inferred from homology"/>
<dbReference type="GO" id="GO:0019674">
    <property type="term" value="P:NAD+ metabolic process"/>
    <property type="evidence" value="ECO:0007669"/>
    <property type="project" value="InterPro"/>
</dbReference>
<dbReference type="InterPro" id="IPR002504">
    <property type="entry name" value="NADK"/>
</dbReference>
<dbReference type="GO" id="GO:0003951">
    <property type="term" value="F:NAD+ kinase activity"/>
    <property type="evidence" value="ECO:0000318"/>
    <property type="project" value="GO_Central"/>
</dbReference>
<accession>A2E5L0</accession>
<evidence type="ECO:0000313" key="7">
    <source>
        <dbReference type="Proteomes" id="UP000001542"/>
    </source>
</evidence>
<evidence type="ECO:0000256" key="2">
    <source>
        <dbReference type="ARBA" id="ARBA00022679"/>
    </source>
</evidence>
<gene>
    <name evidence="6" type="ORF">TVAG_038980</name>
</gene>
<dbReference type="SUPFAM" id="SSF111331">
    <property type="entry name" value="NAD kinase/diacylglycerol kinase-like"/>
    <property type="match status" value="1"/>
</dbReference>
<protein>
    <submittedName>
        <fullName evidence="6">ATP-NAD kinase family protein</fullName>
    </submittedName>
</protein>
<dbReference type="STRING" id="5722.A2E5L0"/>
<evidence type="ECO:0000313" key="6">
    <source>
        <dbReference type="EMBL" id="EAY12051.1"/>
    </source>
</evidence>
<dbReference type="Gene3D" id="2.60.200.30">
    <property type="entry name" value="Probable inorganic polyphosphate/atp-NAD kinase, domain 2"/>
    <property type="match status" value="1"/>
</dbReference>
<dbReference type="VEuPathDB" id="TrichDB:TVAG_038980"/>
<dbReference type="RefSeq" id="XP_001324274.1">
    <property type="nucleotide sequence ID" value="XM_001324239.1"/>
</dbReference>
<dbReference type="SMR" id="A2E5L0"/>
<keyword evidence="3 6" id="KW-0418">Kinase</keyword>
<name>A2E5L0_TRIV3</name>
<dbReference type="Proteomes" id="UP000001542">
    <property type="component" value="Unassembled WGS sequence"/>
</dbReference>
<dbReference type="InterPro" id="IPR017438">
    <property type="entry name" value="ATP-NAD_kinase_N"/>
</dbReference>
<dbReference type="Pfam" id="PF20143">
    <property type="entry name" value="NAD_kinase_C"/>
    <property type="match status" value="1"/>
</dbReference>
<organism evidence="6 7">
    <name type="scientific">Trichomonas vaginalis (strain ATCC PRA-98 / G3)</name>
    <dbReference type="NCBI Taxonomy" id="412133"/>
    <lineage>
        <taxon>Eukaryota</taxon>
        <taxon>Metamonada</taxon>
        <taxon>Parabasalia</taxon>
        <taxon>Trichomonadida</taxon>
        <taxon>Trichomonadidae</taxon>
        <taxon>Trichomonas</taxon>
    </lineage>
</organism>
<dbReference type="GO" id="GO:0006741">
    <property type="term" value="P:NADP+ biosynthetic process"/>
    <property type="evidence" value="ECO:0000318"/>
    <property type="project" value="GO_Central"/>
</dbReference>
<dbReference type="PANTHER" id="PTHR20275">
    <property type="entry name" value="NAD KINASE"/>
    <property type="match status" value="1"/>
</dbReference>
<dbReference type="InParanoid" id="A2E5L0"/>
<dbReference type="FunFam" id="3.40.50.10330:FF:000084">
    <property type="entry name" value="ATP-NAD kinase family protein"/>
    <property type="match status" value="1"/>
</dbReference>
<dbReference type="HAMAP" id="MF_00361">
    <property type="entry name" value="NAD_kinase"/>
    <property type="match status" value="1"/>
</dbReference>
<dbReference type="eggNOG" id="KOG2178">
    <property type="taxonomic scope" value="Eukaryota"/>
</dbReference>
<keyword evidence="4" id="KW-0521">NADP</keyword>
<comment type="similarity">
    <text evidence="1">Belongs to the NAD kinase family.</text>
</comment>
<reference evidence="6" key="1">
    <citation type="submission" date="2006-10" db="EMBL/GenBank/DDBJ databases">
        <authorList>
            <person name="Amadeo P."/>
            <person name="Zhao Q."/>
            <person name="Wortman J."/>
            <person name="Fraser-Liggett C."/>
            <person name="Carlton J."/>
        </authorList>
    </citation>
    <scope>NUCLEOTIDE SEQUENCE</scope>
    <source>
        <strain evidence="6">G3</strain>
    </source>
</reference>
<keyword evidence="2" id="KW-0808">Transferase</keyword>
<dbReference type="PANTHER" id="PTHR20275:SF0">
    <property type="entry name" value="NAD KINASE"/>
    <property type="match status" value="1"/>
</dbReference>
<dbReference type="OrthoDB" id="24581at2759"/>
<reference evidence="6" key="2">
    <citation type="journal article" date="2007" name="Science">
        <title>Draft genome sequence of the sexually transmitted pathogen Trichomonas vaginalis.</title>
        <authorList>
            <person name="Carlton J.M."/>
            <person name="Hirt R.P."/>
            <person name="Silva J.C."/>
            <person name="Delcher A.L."/>
            <person name="Schatz M."/>
            <person name="Zhao Q."/>
            <person name="Wortman J.R."/>
            <person name="Bidwell S.L."/>
            <person name="Alsmark U.C.M."/>
            <person name="Besteiro S."/>
            <person name="Sicheritz-Ponten T."/>
            <person name="Noel C.J."/>
            <person name="Dacks J.B."/>
            <person name="Foster P.G."/>
            <person name="Simillion C."/>
            <person name="Van de Peer Y."/>
            <person name="Miranda-Saavedra D."/>
            <person name="Barton G.J."/>
            <person name="Westrop G.D."/>
            <person name="Mueller S."/>
            <person name="Dessi D."/>
            <person name="Fiori P.L."/>
            <person name="Ren Q."/>
            <person name="Paulsen I."/>
            <person name="Zhang H."/>
            <person name="Bastida-Corcuera F.D."/>
            <person name="Simoes-Barbosa A."/>
            <person name="Brown M.T."/>
            <person name="Hayes R.D."/>
            <person name="Mukherjee M."/>
            <person name="Okumura C.Y."/>
            <person name="Schneider R."/>
            <person name="Smith A.J."/>
            <person name="Vanacova S."/>
            <person name="Villalvazo M."/>
            <person name="Haas B.J."/>
            <person name="Pertea M."/>
            <person name="Feldblyum T.V."/>
            <person name="Utterback T.R."/>
            <person name="Shu C.L."/>
            <person name="Osoegawa K."/>
            <person name="de Jong P.J."/>
            <person name="Hrdy I."/>
            <person name="Horvathova L."/>
            <person name="Zubacova Z."/>
            <person name="Dolezal P."/>
            <person name="Malik S.B."/>
            <person name="Logsdon J.M. Jr."/>
            <person name="Henze K."/>
            <person name="Gupta A."/>
            <person name="Wang C.C."/>
            <person name="Dunne R.L."/>
            <person name="Upcroft J.A."/>
            <person name="Upcroft P."/>
            <person name="White O."/>
            <person name="Salzberg S.L."/>
            <person name="Tang P."/>
            <person name="Chiu C.-H."/>
            <person name="Lee Y.-S."/>
            <person name="Embley T.M."/>
            <person name="Coombs G.H."/>
            <person name="Mottram J.C."/>
            <person name="Tachezy J."/>
            <person name="Fraser-Liggett C.M."/>
            <person name="Johnson P.J."/>
        </authorList>
    </citation>
    <scope>NUCLEOTIDE SEQUENCE [LARGE SCALE GENOMIC DNA]</scope>
    <source>
        <strain evidence="6">G3</strain>
    </source>
</reference>
<dbReference type="EMBL" id="DS113308">
    <property type="protein sequence ID" value="EAY12051.1"/>
    <property type="molecule type" value="Genomic_DNA"/>
</dbReference>
<keyword evidence="7" id="KW-1185">Reference proteome</keyword>
<keyword evidence="5" id="KW-0520">NAD</keyword>
<sequence length="323" mass="36209">MNQLSCIAGQVATKERDDSSFFHHRRKLLNLNWETEPTKVSIFIQPGLPETEENLEMLKDFLNQFKIQYEVDKYTNSDFIILIGTDGINLTVSSLFQERETPPILSLTPSRKGFISVLDFCQYNLIISQILRGNCWLLPRCRLVVDYYSLEGLQHFTVLNDLVVNRDHTSGSLAINCSSCGFGFSQIVGDGVIIATPTGSTAYNKGAGGALVHQLLPVFMLTPIVALSLSCRPILFPQSADLTISLDEEHDKMQSHVAYLTLDGRVQRLFKKGEKLVVSISPHYYNSITMSKSIAEWPGRLAGLMGWSERKHQKALPSENLPK</sequence>
<evidence type="ECO:0000256" key="1">
    <source>
        <dbReference type="ARBA" id="ARBA00010995"/>
    </source>
</evidence>
<dbReference type="OMA" id="NWETEPT"/>
<dbReference type="InterPro" id="IPR017437">
    <property type="entry name" value="ATP-NAD_kinase_PpnK-typ_C"/>
</dbReference>
<dbReference type="Gene3D" id="3.40.50.10330">
    <property type="entry name" value="Probable inorganic polyphosphate/atp-NAD kinase, domain 1"/>
    <property type="match status" value="1"/>
</dbReference>
<dbReference type="InterPro" id="IPR016064">
    <property type="entry name" value="NAD/diacylglycerol_kinase_sf"/>
</dbReference>
<evidence type="ECO:0000256" key="5">
    <source>
        <dbReference type="ARBA" id="ARBA00023027"/>
    </source>
</evidence>
<evidence type="ECO:0000256" key="4">
    <source>
        <dbReference type="ARBA" id="ARBA00022857"/>
    </source>
</evidence>
<dbReference type="Pfam" id="PF01513">
    <property type="entry name" value="NAD_kinase"/>
    <property type="match status" value="1"/>
</dbReference>
<evidence type="ECO:0000256" key="3">
    <source>
        <dbReference type="ARBA" id="ARBA00022777"/>
    </source>
</evidence>
<dbReference type="KEGG" id="tva:4770011"/>
<dbReference type="VEuPathDB" id="TrichDB:TVAGG3_0240160"/>